<keyword evidence="5" id="KW-1185">Reference proteome</keyword>
<evidence type="ECO:0000313" key="5">
    <source>
        <dbReference type="Proteomes" id="UP001257914"/>
    </source>
</evidence>
<keyword evidence="1 2" id="KW-0597">Phosphoprotein</keyword>
<dbReference type="EMBL" id="JAWCUA010000010">
    <property type="protein sequence ID" value="MDU0114477.1"/>
    <property type="molecule type" value="Genomic_DNA"/>
</dbReference>
<dbReference type="InterPro" id="IPR011006">
    <property type="entry name" value="CheY-like_superfamily"/>
</dbReference>
<reference evidence="4 5" key="1">
    <citation type="submission" date="2023-10" db="EMBL/GenBank/DDBJ databases">
        <title>Psychrosphaera aquimaarina strain SW33 isolated from seawater.</title>
        <authorList>
            <person name="Bayburt H."/>
            <person name="Kim J.M."/>
            <person name="Choi B.J."/>
            <person name="Jeon C.O."/>
        </authorList>
    </citation>
    <scope>NUCLEOTIDE SEQUENCE [LARGE SCALE GENOMIC DNA]</scope>
    <source>
        <strain evidence="4 5">KCTC 52743</strain>
    </source>
</reference>
<proteinExistence type="predicted"/>
<dbReference type="PROSITE" id="PS50110">
    <property type="entry name" value="RESPONSE_REGULATORY"/>
    <property type="match status" value="2"/>
</dbReference>
<evidence type="ECO:0000256" key="2">
    <source>
        <dbReference type="PROSITE-ProRule" id="PRU00169"/>
    </source>
</evidence>
<protein>
    <submittedName>
        <fullName evidence="4">Response regulator</fullName>
    </submittedName>
</protein>
<dbReference type="SUPFAM" id="SSF52172">
    <property type="entry name" value="CheY-like"/>
    <property type="match status" value="2"/>
</dbReference>
<gene>
    <name evidence="4" type="ORF">RT723_16060</name>
</gene>
<dbReference type="PANTHER" id="PTHR44591">
    <property type="entry name" value="STRESS RESPONSE REGULATOR PROTEIN 1"/>
    <property type="match status" value="1"/>
</dbReference>
<dbReference type="InterPro" id="IPR050595">
    <property type="entry name" value="Bact_response_regulator"/>
</dbReference>
<feature type="domain" description="Response regulatory" evidence="3">
    <location>
        <begin position="10"/>
        <end position="127"/>
    </location>
</feature>
<name>A0ABU3R4T0_9GAMM</name>
<dbReference type="Pfam" id="PF00072">
    <property type="entry name" value="Response_reg"/>
    <property type="match status" value="2"/>
</dbReference>
<feature type="modified residue" description="4-aspartylphosphate" evidence="2">
    <location>
        <position position="196"/>
    </location>
</feature>
<feature type="domain" description="Response regulatory" evidence="3">
    <location>
        <begin position="146"/>
        <end position="263"/>
    </location>
</feature>
<dbReference type="Proteomes" id="UP001257914">
    <property type="component" value="Unassembled WGS sequence"/>
</dbReference>
<comment type="caution">
    <text evidence="2">Lacks conserved residue(s) required for the propagation of feature annotation.</text>
</comment>
<evidence type="ECO:0000256" key="1">
    <source>
        <dbReference type="ARBA" id="ARBA00022553"/>
    </source>
</evidence>
<dbReference type="SMART" id="SM00448">
    <property type="entry name" value="REC"/>
    <property type="match status" value="2"/>
</dbReference>
<comment type="caution">
    <text evidence="4">The sequence shown here is derived from an EMBL/GenBank/DDBJ whole genome shotgun (WGS) entry which is preliminary data.</text>
</comment>
<dbReference type="InterPro" id="IPR001789">
    <property type="entry name" value="Sig_transdc_resp-reg_receiver"/>
</dbReference>
<evidence type="ECO:0000259" key="3">
    <source>
        <dbReference type="PROSITE" id="PS50110"/>
    </source>
</evidence>
<organism evidence="4 5">
    <name type="scientific">Psychrosphaera aquimarina</name>
    <dbReference type="NCBI Taxonomy" id="2044854"/>
    <lineage>
        <taxon>Bacteria</taxon>
        <taxon>Pseudomonadati</taxon>
        <taxon>Pseudomonadota</taxon>
        <taxon>Gammaproteobacteria</taxon>
        <taxon>Alteromonadales</taxon>
        <taxon>Pseudoalteromonadaceae</taxon>
        <taxon>Psychrosphaera</taxon>
    </lineage>
</organism>
<evidence type="ECO:0000313" key="4">
    <source>
        <dbReference type="EMBL" id="MDU0114477.1"/>
    </source>
</evidence>
<dbReference type="RefSeq" id="WP_315948108.1">
    <property type="nucleotide sequence ID" value="NZ_JAWCUA010000010.1"/>
</dbReference>
<sequence>MSELTPADLSILLVEPSTTQQKIIVNLLKSENITHIQLANNIESALASIKLSAPDLVASAMHFTDGSALDLVKILKNDPMTEDVPFMLVSSEHRKEQLEEFRQSGVVAILPKPFNHDHLAKAINSTLDLLTANELELNFFDVHSIRVLVVDDSKMARNFVSRVLRSLGIERITEAADGAEAISIIKDNMFDLVVTDYNMPEVNGQELTEYIRKESEQSHIPVLMVSSEANEAHLSNIEQSGVNAMCDKPFEPENVRRILFRLFEGEED</sequence>
<accession>A0ABU3R4T0</accession>
<dbReference type="Gene3D" id="3.40.50.2300">
    <property type="match status" value="2"/>
</dbReference>
<dbReference type="PANTHER" id="PTHR44591:SF3">
    <property type="entry name" value="RESPONSE REGULATORY DOMAIN-CONTAINING PROTEIN"/>
    <property type="match status" value="1"/>
</dbReference>